<dbReference type="EMBL" id="LMVP01000445">
    <property type="protein sequence ID" value="PAV11806.1"/>
    <property type="molecule type" value="Genomic_DNA"/>
</dbReference>
<proteinExistence type="predicted"/>
<reference evidence="2 3" key="1">
    <citation type="journal article" date="2017" name="BMC Genomics">
        <title>Genomic analysis of methanogenic archaea reveals a shift towards energy conservation.</title>
        <authorList>
            <person name="Gilmore S.P."/>
            <person name="Henske J.K."/>
            <person name="Sexton J.A."/>
            <person name="Solomon K.V."/>
            <person name="Seppala S."/>
            <person name="Yoo J.I."/>
            <person name="Huyett L.M."/>
            <person name="Pressman A."/>
            <person name="Cogan J.Z."/>
            <person name="Kivenson V."/>
            <person name="Peng X."/>
            <person name="Tan Y."/>
            <person name="Valentine D.L."/>
            <person name="O'Malley M.A."/>
        </authorList>
    </citation>
    <scope>NUCLEOTIDE SEQUENCE [LARGE SCALE GENOMIC DNA]</scope>
    <source>
        <strain evidence="2 3">MC-15</strain>
    </source>
</reference>
<keyword evidence="3" id="KW-1185">Reference proteome</keyword>
<evidence type="ECO:0000313" key="3">
    <source>
        <dbReference type="Proteomes" id="UP000218164"/>
    </source>
</evidence>
<sequence length="392" mass="45303">MEDPVISKIKSQFDKKGNPSKIPLMSGKQFFEARAETDGVYVDNLKKEPFLPWEIFTEAVNCIKENNGKVKKGNATNSKLGDPNLGLDTLEGYIASKVYGCRKGDPVFKRVTPIASILAWAEICENTRGQIELRSEEKELCTYENNPDSKSIEMRSLEAELEEIQKIKEFDQQTADWEKEVGKLRTELEVREKLLLEKDSELQALQEKFTKKSEEAQRLESRLIEKEDEIESLTEKLLEETENGKTLAEKISTKEKEIEKLEKSVSVKDKDLKTLAEEVITRTGEMRKIEEKLSLKERKINTMETMLATAEEIVKKLEKQLSAFEGEEKLAVQLREKEEFIKQLKGTLASKEEAFSRVSEENRKYKMQHKLASEGLRQIEEQKASKKWWKRL</sequence>
<accession>A0A2A2HR93</accession>
<dbReference type="Gene3D" id="1.10.287.1490">
    <property type="match status" value="1"/>
</dbReference>
<dbReference type="AlphaFoldDB" id="A0A2A2HR93"/>
<evidence type="ECO:0000313" key="2">
    <source>
        <dbReference type="EMBL" id="PAV11806.1"/>
    </source>
</evidence>
<comment type="caution">
    <text evidence="2">The sequence shown here is derived from an EMBL/GenBank/DDBJ whole genome shotgun (WGS) entry which is preliminary data.</text>
</comment>
<organism evidence="2 3">
    <name type="scientific">Methanosarcina spelaei</name>
    <dbReference type="NCBI Taxonomy" id="1036679"/>
    <lineage>
        <taxon>Archaea</taxon>
        <taxon>Methanobacteriati</taxon>
        <taxon>Methanobacteriota</taxon>
        <taxon>Stenosarchaea group</taxon>
        <taxon>Methanomicrobia</taxon>
        <taxon>Methanosarcinales</taxon>
        <taxon>Methanosarcinaceae</taxon>
        <taxon>Methanosarcina</taxon>
    </lineage>
</organism>
<name>A0A2A2HR93_9EURY</name>
<gene>
    <name evidence="2" type="ORF">ASJ81_00585</name>
</gene>
<dbReference type="PANTHER" id="PTHR34707:SF1">
    <property type="entry name" value="VIMENTIN-TYPE INTERMEDIATE FILAMENT-ASSOCIATED COILED-COIL PROTEIN"/>
    <property type="match status" value="1"/>
</dbReference>
<dbReference type="Proteomes" id="UP000218164">
    <property type="component" value="Unassembled WGS sequence"/>
</dbReference>
<keyword evidence="1" id="KW-0175">Coiled coil</keyword>
<dbReference type="OrthoDB" id="137214at2157"/>
<evidence type="ECO:0008006" key="4">
    <source>
        <dbReference type="Google" id="ProtNLM"/>
    </source>
</evidence>
<feature type="coiled-coil region" evidence="1">
    <location>
        <begin position="154"/>
        <end position="361"/>
    </location>
</feature>
<dbReference type="PANTHER" id="PTHR34707">
    <property type="entry name" value="VIMENTIN-TYPE INTERMEDIATE FILAMENT-ASSOCIATED COILED-COIL PROTEIN"/>
    <property type="match status" value="1"/>
</dbReference>
<protein>
    <recommendedName>
        <fullName evidence="4">Chromosome segregation ATPase</fullName>
    </recommendedName>
</protein>
<dbReference type="RefSeq" id="WP_095645253.1">
    <property type="nucleotide sequence ID" value="NZ_LMVP01000445.1"/>
</dbReference>
<evidence type="ECO:0000256" key="1">
    <source>
        <dbReference type="SAM" id="Coils"/>
    </source>
</evidence>